<accession>A0A0E9XNX5</accession>
<dbReference type="EMBL" id="GBXM01005184">
    <property type="protein sequence ID" value="JAI03394.1"/>
    <property type="molecule type" value="Transcribed_RNA"/>
</dbReference>
<sequence>MNSAVEETSKLKLPTILLDNQFSEEH</sequence>
<protein>
    <submittedName>
        <fullName evidence="1">Uncharacterized protein</fullName>
    </submittedName>
</protein>
<reference evidence="1" key="2">
    <citation type="journal article" date="2015" name="Fish Shellfish Immunol.">
        <title>Early steps in the European eel (Anguilla anguilla)-Vibrio vulnificus interaction in the gills: Role of the RtxA13 toxin.</title>
        <authorList>
            <person name="Callol A."/>
            <person name="Pajuelo D."/>
            <person name="Ebbesson L."/>
            <person name="Teles M."/>
            <person name="MacKenzie S."/>
            <person name="Amaro C."/>
        </authorList>
    </citation>
    <scope>NUCLEOTIDE SEQUENCE</scope>
</reference>
<proteinExistence type="predicted"/>
<name>A0A0E9XNX5_ANGAN</name>
<dbReference type="AlphaFoldDB" id="A0A0E9XNX5"/>
<reference evidence="1" key="1">
    <citation type="submission" date="2014-11" db="EMBL/GenBank/DDBJ databases">
        <authorList>
            <person name="Amaro Gonzalez C."/>
        </authorList>
    </citation>
    <scope>NUCLEOTIDE SEQUENCE</scope>
</reference>
<organism evidence="1">
    <name type="scientific">Anguilla anguilla</name>
    <name type="common">European freshwater eel</name>
    <name type="synonym">Muraena anguilla</name>
    <dbReference type="NCBI Taxonomy" id="7936"/>
    <lineage>
        <taxon>Eukaryota</taxon>
        <taxon>Metazoa</taxon>
        <taxon>Chordata</taxon>
        <taxon>Craniata</taxon>
        <taxon>Vertebrata</taxon>
        <taxon>Euteleostomi</taxon>
        <taxon>Actinopterygii</taxon>
        <taxon>Neopterygii</taxon>
        <taxon>Teleostei</taxon>
        <taxon>Anguilliformes</taxon>
        <taxon>Anguillidae</taxon>
        <taxon>Anguilla</taxon>
    </lineage>
</organism>
<evidence type="ECO:0000313" key="1">
    <source>
        <dbReference type="EMBL" id="JAI03394.1"/>
    </source>
</evidence>